<dbReference type="PROSITE" id="PS00486">
    <property type="entry name" value="DNA_MISMATCH_REPAIR_2"/>
    <property type="match status" value="1"/>
</dbReference>
<dbReference type="Gene3D" id="1.10.1420.10">
    <property type="match status" value="2"/>
</dbReference>
<evidence type="ECO:0000256" key="5">
    <source>
        <dbReference type="ARBA" id="ARBA00023125"/>
    </source>
</evidence>
<dbReference type="SMART" id="SM00534">
    <property type="entry name" value="MUTSac"/>
    <property type="match status" value="1"/>
</dbReference>
<evidence type="ECO:0000313" key="8">
    <source>
        <dbReference type="EMBL" id="OII77125.1"/>
    </source>
</evidence>
<evidence type="ECO:0000256" key="2">
    <source>
        <dbReference type="ARBA" id="ARBA00022741"/>
    </source>
</evidence>
<dbReference type="SUPFAM" id="SSF48334">
    <property type="entry name" value="DNA repair protein MutS, domain III"/>
    <property type="match status" value="1"/>
</dbReference>
<dbReference type="PIRSF" id="PIRSF037677">
    <property type="entry name" value="DNA_mis_repair_Msh6"/>
    <property type="match status" value="1"/>
</dbReference>
<dbReference type="InterPro" id="IPR045076">
    <property type="entry name" value="MutS"/>
</dbReference>
<dbReference type="Pfam" id="PF00488">
    <property type="entry name" value="MutS_V"/>
    <property type="match status" value="1"/>
</dbReference>
<gene>
    <name evidence="8" type="ORF">cand_021070</name>
</gene>
<reference evidence="8 9" key="1">
    <citation type="submission" date="2016-10" db="EMBL/GenBank/DDBJ databases">
        <title>Reductive evolution of mitochondrial metabolism and differential evolution of invasion-related proteins in Cryptosporidium.</title>
        <authorList>
            <person name="Liu S."/>
            <person name="Roellig D.M."/>
            <person name="Guo Y."/>
            <person name="Li N."/>
            <person name="Frace M.A."/>
            <person name="Tang K."/>
            <person name="Zhang L."/>
            <person name="Feng Y."/>
            <person name="Xiao L."/>
        </authorList>
    </citation>
    <scope>NUCLEOTIDE SEQUENCE [LARGE SCALE GENOMIC DNA]</scope>
    <source>
        <strain evidence="8">30847</strain>
    </source>
</reference>
<dbReference type="OrthoDB" id="10252754at2759"/>
<dbReference type="InterPro" id="IPR000432">
    <property type="entry name" value="DNA_mismatch_repair_MutS_C"/>
</dbReference>
<evidence type="ECO:0000256" key="4">
    <source>
        <dbReference type="ARBA" id="ARBA00022840"/>
    </source>
</evidence>
<dbReference type="GO" id="GO:0005524">
    <property type="term" value="F:ATP binding"/>
    <property type="evidence" value="ECO:0007669"/>
    <property type="project" value="UniProtKB-UniRule"/>
</dbReference>
<dbReference type="SUPFAM" id="SSF53150">
    <property type="entry name" value="DNA repair protein MutS, domain II"/>
    <property type="match status" value="1"/>
</dbReference>
<comment type="similarity">
    <text evidence="1 6">Belongs to the DNA mismatch repair MutS family.</text>
</comment>
<dbReference type="InterPro" id="IPR007696">
    <property type="entry name" value="DNA_mismatch_repair_MutS_core"/>
</dbReference>
<name>A0A1J4MW31_9CRYT</name>
<dbReference type="Proteomes" id="UP000186804">
    <property type="component" value="Unassembled WGS sequence"/>
</dbReference>
<keyword evidence="3 6" id="KW-0227">DNA damage</keyword>
<dbReference type="Pfam" id="PF01624">
    <property type="entry name" value="MutS_I"/>
    <property type="match status" value="1"/>
</dbReference>
<evidence type="ECO:0000259" key="7">
    <source>
        <dbReference type="PROSITE" id="PS00486"/>
    </source>
</evidence>
<dbReference type="Pfam" id="PF05192">
    <property type="entry name" value="MutS_III"/>
    <property type="match status" value="1"/>
</dbReference>
<dbReference type="Gene3D" id="3.40.50.300">
    <property type="entry name" value="P-loop containing nucleotide triphosphate hydrolases"/>
    <property type="match status" value="1"/>
</dbReference>
<feature type="domain" description="DNA mismatch repair proteins mutS family" evidence="7">
    <location>
        <begin position="1053"/>
        <end position="1069"/>
    </location>
</feature>
<dbReference type="InterPro" id="IPR027417">
    <property type="entry name" value="P-loop_NTPase"/>
</dbReference>
<dbReference type="GO" id="GO:0032301">
    <property type="term" value="C:MutSalpha complex"/>
    <property type="evidence" value="ECO:0007669"/>
    <property type="project" value="TreeGrafter"/>
</dbReference>
<dbReference type="GO" id="GO:0140664">
    <property type="term" value="F:ATP-dependent DNA damage sensor activity"/>
    <property type="evidence" value="ECO:0007669"/>
    <property type="project" value="InterPro"/>
</dbReference>
<dbReference type="Gene3D" id="3.30.420.110">
    <property type="entry name" value="MutS, connector domain"/>
    <property type="match status" value="1"/>
</dbReference>
<dbReference type="EMBL" id="LRBS01000045">
    <property type="protein sequence ID" value="OII77125.1"/>
    <property type="molecule type" value="Genomic_DNA"/>
</dbReference>
<proteinExistence type="inferred from homology"/>
<keyword evidence="4 6" id="KW-0067">ATP-binding</keyword>
<dbReference type="PANTHER" id="PTHR11361">
    <property type="entry name" value="DNA MISMATCH REPAIR PROTEIN MUTS FAMILY MEMBER"/>
    <property type="match status" value="1"/>
</dbReference>
<dbReference type="Gene3D" id="3.40.1170.10">
    <property type="entry name" value="DNA repair protein MutS, domain I"/>
    <property type="match status" value="1"/>
</dbReference>
<evidence type="ECO:0000313" key="9">
    <source>
        <dbReference type="Proteomes" id="UP000186804"/>
    </source>
</evidence>
<organism evidence="8 9">
    <name type="scientific">Cryptosporidium andersoni</name>
    <dbReference type="NCBI Taxonomy" id="117008"/>
    <lineage>
        <taxon>Eukaryota</taxon>
        <taxon>Sar</taxon>
        <taxon>Alveolata</taxon>
        <taxon>Apicomplexa</taxon>
        <taxon>Conoidasida</taxon>
        <taxon>Coccidia</taxon>
        <taxon>Eucoccidiorida</taxon>
        <taxon>Eimeriorina</taxon>
        <taxon>Cryptosporidiidae</taxon>
        <taxon>Cryptosporidium</taxon>
    </lineage>
</organism>
<dbReference type="InterPro" id="IPR036187">
    <property type="entry name" value="DNA_mismatch_repair_MutS_sf"/>
</dbReference>
<keyword evidence="2 6" id="KW-0547">Nucleotide-binding</keyword>
<dbReference type="SUPFAM" id="SSF55271">
    <property type="entry name" value="DNA repair protein MutS, domain I"/>
    <property type="match status" value="1"/>
</dbReference>
<dbReference type="InterPro" id="IPR017261">
    <property type="entry name" value="DNA_mismatch_repair_MutS/MSH"/>
</dbReference>
<evidence type="ECO:0000256" key="6">
    <source>
        <dbReference type="PIRNR" id="PIRNR037677"/>
    </source>
</evidence>
<keyword evidence="9" id="KW-1185">Reference proteome</keyword>
<dbReference type="GO" id="GO:0030983">
    <property type="term" value="F:mismatched DNA binding"/>
    <property type="evidence" value="ECO:0007669"/>
    <property type="project" value="UniProtKB-UniRule"/>
</dbReference>
<keyword evidence="5 6" id="KW-0238">DNA-binding</keyword>
<accession>A0A1J4MW31</accession>
<dbReference type="GO" id="GO:0006298">
    <property type="term" value="P:mismatch repair"/>
    <property type="evidence" value="ECO:0007669"/>
    <property type="project" value="InterPro"/>
</dbReference>
<dbReference type="InterPro" id="IPR016151">
    <property type="entry name" value="DNA_mismatch_repair_MutS_N"/>
</dbReference>
<dbReference type="SMART" id="SM00533">
    <property type="entry name" value="MUTSd"/>
    <property type="match status" value="1"/>
</dbReference>
<dbReference type="PANTHER" id="PTHR11361:SF148">
    <property type="entry name" value="DNA MISMATCH REPAIR PROTEIN MSH6"/>
    <property type="match status" value="1"/>
</dbReference>
<dbReference type="InterPro" id="IPR007695">
    <property type="entry name" value="DNA_mismatch_repair_MutS-lik_N"/>
</dbReference>
<keyword evidence="6" id="KW-0234">DNA repair</keyword>
<dbReference type="VEuPathDB" id="CryptoDB:cand_021070"/>
<evidence type="ECO:0000256" key="1">
    <source>
        <dbReference type="ARBA" id="ARBA00006271"/>
    </source>
</evidence>
<dbReference type="RefSeq" id="XP_067068971.1">
    <property type="nucleotide sequence ID" value="XM_067212337.1"/>
</dbReference>
<dbReference type="InterPro" id="IPR036678">
    <property type="entry name" value="MutS_con_dom_sf"/>
</dbReference>
<sequence>MVKRNTKNTGNPNNGYQSSILSFFTPSRKGEITAKNTLQTMDCEIDSSPRNLTPQINMQNNVEVSNCVERLDNLELFSAERSIPTTCETTPTTGTSVKLNPINSSGRRIRKICDDDDDDDDDDEFLIKKICRQSCLYKEDNEINKGIPDLDNLLYEMNDEESNELIINSSIEVNKYSKLGMNLPDIKSLNNDVPKNIDMERDDFNEDEEVARKLLSTTVAQGSQFFREYVELIVQYGRQFSFPPWLQLTKIKDSNGRYPTDPNYNPSTVWVPDSNSKLAKEEKHHFTPAMQQYWELKKDHFDKLVFFKIGKFYELFYIDACLSQRLCDLRWMSGDGKPHVGFPEAALHAYANKLVNYGYRVVVVEQMETPKELEERNKTTSGIKKDKAVKRGVNEFFTNGTLVRPNMLNDMARILMTIYVFSKVNNEAPDNIINEIGIVCVDITTGKSELSILKEIGDHFPMVKTLVTQVQPREVVYLSGNLPLPILRYLKNTTPTIQLTSFRDFMEPILASKDIIEHFQRVNVEIPTIINELCTKSTALCTALSGTLNYLKSILLCDRFILTGNFQQYNPDEKQYLLLDAEALKDLELLQTQQGDEKNSLFGFLKHTSTPGGTRLLRKWLSHPLTNAARINERLDCVEWFINHPDVLFNFCRELKAISSNGRGSPGSNLDLERIINRITTGALQNTRGAIFFVNVIQKKIVDFLTSLETFEKVLECIRSNFGDIELRKSMPTLLLALTGMNNLQCEEKATEPCLGGFLPEISGIIEILRSWFVKDINNEWIPASGNYDLYDLNLSLINETKDKLNAELELISSKLNNTTIKFVHMKYRYEVECPDNIPRSKLPKLEITSSKKGFIRFHTDKIKDLIYELEYREEQLQNSLFPYIQEACKMFHSHFSSFSAISDSLSQLDVLIALSIVSMDTTDGPFCRPTFLEDSGKPVLELTRCRHPVVARLNSGFVDNDIFFNARDVHASCILVTGPNMGGKSTVLRQTCIAVIMAHIGCFVPASKCSLTLVDRIFTRIGAYDSILEAKSTFLVELEETATILKYATRNSLVVVDELGRGTSTFDGTAICVATLEYISHHIQCRCLFSTHLHLLCQEFSEDPSIIAFHMDLKLSQDTKTMTFLYKFVRGICPKSYGMNVAQLAGIPAEVVDKAANLAGEVELCTNILRHIAYVRVLLLNIMDLDPCEAYKLLSLKENKLYKDLNNCSQHKVVV</sequence>
<dbReference type="GeneID" id="92366291"/>
<evidence type="ECO:0000256" key="3">
    <source>
        <dbReference type="ARBA" id="ARBA00022763"/>
    </source>
</evidence>
<dbReference type="AlphaFoldDB" id="A0A1J4MW31"/>
<comment type="caution">
    <text evidence="8">The sequence shown here is derived from an EMBL/GenBank/DDBJ whole genome shotgun (WGS) entry which is preliminary data.</text>
</comment>
<protein>
    <recommendedName>
        <fullName evidence="6">DNA mismatch repair protein</fullName>
    </recommendedName>
</protein>
<dbReference type="SUPFAM" id="SSF52540">
    <property type="entry name" value="P-loop containing nucleoside triphosphate hydrolases"/>
    <property type="match status" value="1"/>
</dbReference>
<comment type="function">
    <text evidence="6">Component of the post-replicative DNA mismatch repair system (MMR).</text>
</comment>